<name>H0F720_9BURK</name>
<feature type="signal peptide" evidence="2">
    <location>
        <begin position="1"/>
        <end position="25"/>
    </location>
</feature>
<organism evidence="3 4">
    <name type="scientific">Achromobacter arsenitoxydans SY8</name>
    <dbReference type="NCBI Taxonomy" id="477184"/>
    <lineage>
        <taxon>Bacteria</taxon>
        <taxon>Pseudomonadati</taxon>
        <taxon>Pseudomonadota</taxon>
        <taxon>Betaproteobacteria</taxon>
        <taxon>Burkholderiales</taxon>
        <taxon>Alcaligenaceae</taxon>
        <taxon>Achromobacter</taxon>
    </lineage>
</organism>
<accession>H0F720</accession>
<dbReference type="OrthoDB" id="8677117at2"/>
<dbReference type="Proteomes" id="UP000003113">
    <property type="component" value="Unassembled WGS sequence"/>
</dbReference>
<evidence type="ECO:0000313" key="3">
    <source>
        <dbReference type="EMBL" id="EHK65934.1"/>
    </source>
</evidence>
<gene>
    <name evidence="3" type="ORF">KYC_12433</name>
</gene>
<dbReference type="AlphaFoldDB" id="H0F720"/>
<evidence type="ECO:0000256" key="2">
    <source>
        <dbReference type="SAM" id="SignalP"/>
    </source>
</evidence>
<reference evidence="3 4" key="1">
    <citation type="journal article" date="2012" name="J. Bacteriol.">
        <title>Genome sequence of the highly efficient arsenite-oxidizing bacterium Achromobacter arsenitoxydans SY8.</title>
        <authorList>
            <person name="Li X."/>
            <person name="Hu Y."/>
            <person name="Gong J."/>
            <person name="Lin Y."/>
            <person name="Johnstone L."/>
            <person name="Rensing C."/>
            <person name="Wang G."/>
        </authorList>
    </citation>
    <scope>NUCLEOTIDE SEQUENCE [LARGE SCALE GENOMIC DNA]</scope>
    <source>
        <strain evidence="3 4">SY8</strain>
    </source>
</reference>
<keyword evidence="4" id="KW-1185">Reference proteome</keyword>
<dbReference type="InterPro" id="IPR042100">
    <property type="entry name" value="Bug_dom1"/>
</dbReference>
<feature type="chain" id="PRO_5003532751" evidence="2">
    <location>
        <begin position="26"/>
        <end position="321"/>
    </location>
</feature>
<dbReference type="PANTHER" id="PTHR42928:SF5">
    <property type="entry name" value="BLR1237 PROTEIN"/>
    <property type="match status" value="1"/>
</dbReference>
<dbReference type="PIRSF" id="PIRSF017082">
    <property type="entry name" value="YflP"/>
    <property type="match status" value="1"/>
</dbReference>
<comment type="caution">
    <text evidence="3">The sequence shown here is derived from an EMBL/GenBank/DDBJ whole genome shotgun (WGS) entry which is preliminary data.</text>
</comment>
<keyword evidence="2" id="KW-0732">Signal</keyword>
<dbReference type="STRING" id="477184.KYC_12433"/>
<dbReference type="Gene3D" id="3.40.190.150">
    <property type="entry name" value="Bordetella uptake gene, domain 1"/>
    <property type="match status" value="1"/>
</dbReference>
<dbReference type="EMBL" id="AGUF01000046">
    <property type="protein sequence ID" value="EHK65934.1"/>
    <property type="molecule type" value="Genomic_DNA"/>
</dbReference>
<dbReference type="InterPro" id="IPR005064">
    <property type="entry name" value="BUG"/>
</dbReference>
<dbReference type="PATRIC" id="fig|477184.5.peg.2466"/>
<comment type="similarity">
    <text evidence="1">Belongs to the UPF0065 (bug) family.</text>
</comment>
<dbReference type="SUPFAM" id="SSF53850">
    <property type="entry name" value="Periplasmic binding protein-like II"/>
    <property type="match status" value="1"/>
</dbReference>
<dbReference type="Pfam" id="PF03401">
    <property type="entry name" value="TctC"/>
    <property type="match status" value="1"/>
</dbReference>
<dbReference type="CDD" id="cd07012">
    <property type="entry name" value="PBP2_Bug_TTT"/>
    <property type="match status" value="1"/>
</dbReference>
<dbReference type="PANTHER" id="PTHR42928">
    <property type="entry name" value="TRICARBOXYLATE-BINDING PROTEIN"/>
    <property type="match status" value="1"/>
</dbReference>
<protein>
    <submittedName>
        <fullName evidence="3">Uncharacterized protein</fullName>
    </submittedName>
</protein>
<dbReference type="eggNOG" id="COG3181">
    <property type="taxonomic scope" value="Bacteria"/>
</dbReference>
<sequence>MKFNKQTLGAIALIAGIAPLTAANAGYPERPIRMVVPFAAGGPADMVGREFAKLFSDKLGQPVVVVNAGGGHGVPALNQVLGAEADGYTLLMPASGNMTVPSKAMQGKNVLDLLAPISLLTESPHVLVVNAQLPVDSVQGLVDYARAHPGKVNFGSAGVGGVAHLGMELFKSKAKVDVVHVPYRGTSQVLTDLASGQVQALFSSMPSLKPMIDKGSVKALAMSAPSKGADTAKLPLISQTLPGVSYTTWYGLFAKAGTPPEVLAKLNAAVADTLKNPELNQKFESQGVEFVSSTPQQLADTVRRDTAQWTALIKEAGIEIE</sequence>
<proteinExistence type="inferred from homology"/>
<dbReference type="RefSeq" id="WP_008162535.1">
    <property type="nucleotide sequence ID" value="NZ_AGUF01000046.1"/>
</dbReference>
<dbReference type="Gene3D" id="3.40.190.10">
    <property type="entry name" value="Periplasmic binding protein-like II"/>
    <property type="match status" value="1"/>
</dbReference>
<evidence type="ECO:0000313" key="4">
    <source>
        <dbReference type="Proteomes" id="UP000003113"/>
    </source>
</evidence>
<evidence type="ECO:0000256" key="1">
    <source>
        <dbReference type="ARBA" id="ARBA00006987"/>
    </source>
</evidence>